<sequence length="287" mass="30057">MAVNSEASASRAEASDALPDFGQPAYELPGYGEQDRARPNGVRWGRLLVWLAVLLVVLAIAAELLTRILVGRIAASQIEESMPDGVVAEVSASATGWCVLCEVIGGELSGLDIEGSNVYFGAAKGSIDIAAESVTLTDPVEIGSAEGTVRIGEESLNRLLADATAEYGITMHAIDLQDGSFGYSTAVSVFGVDVTLDVVANARLQSGGRIQIFAESISVHSGASGADIPVDPEQFTLEFCVAEHLPESLEITSVEVVEDGLEVGYRTTEPMTITDKVFDTRGSCSAA</sequence>
<comment type="caution">
    <text evidence="2">The sequence shown here is derived from an EMBL/GenBank/DDBJ whole genome shotgun (WGS) entry which is preliminary data.</text>
</comment>
<protein>
    <submittedName>
        <fullName evidence="2">DUF2993 domain-containing protein</fullName>
    </submittedName>
</protein>
<dbReference type="EMBL" id="PXVD01000001">
    <property type="protein sequence ID" value="MDJ1369889.1"/>
    <property type="molecule type" value="Genomic_DNA"/>
</dbReference>
<evidence type="ECO:0000313" key="3">
    <source>
        <dbReference type="Proteomes" id="UP001170379"/>
    </source>
</evidence>
<evidence type="ECO:0000256" key="1">
    <source>
        <dbReference type="SAM" id="Phobius"/>
    </source>
</evidence>
<reference evidence="2" key="1">
    <citation type="submission" date="2018-03" db="EMBL/GenBank/DDBJ databases">
        <authorList>
            <person name="Nunes O.C."/>
            <person name="Lopes A.R."/>
            <person name="Froufe H."/>
            <person name="Munoz-Merida A."/>
            <person name="Barroso C."/>
            <person name="Egas C."/>
        </authorList>
    </citation>
    <scope>NUCLEOTIDE SEQUENCE</scope>
    <source>
        <strain evidence="2">ON4</strain>
    </source>
</reference>
<proteinExistence type="predicted"/>
<dbReference type="Proteomes" id="UP001170379">
    <property type="component" value="Unassembled WGS sequence"/>
</dbReference>
<keyword evidence="1" id="KW-1133">Transmembrane helix</keyword>
<dbReference type="InterPro" id="IPR021373">
    <property type="entry name" value="DUF2993"/>
</dbReference>
<keyword evidence="1" id="KW-0472">Membrane</keyword>
<organism evidence="2 3">
    <name type="scientific">Gulosibacter molinativorax</name>
    <dbReference type="NCBI Taxonomy" id="256821"/>
    <lineage>
        <taxon>Bacteria</taxon>
        <taxon>Bacillati</taxon>
        <taxon>Actinomycetota</taxon>
        <taxon>Actinomycetes</taxon>
        <taxon>Micrococcales</taxon>
        <taxon>Microbacteriaceae</taxon>
        <taxon>Gulosibacter</taxon>
    </lineage>
</organism>
<keyword evidence="1" id="KW-0812">Transmembrane</keyword>
<name>A0ABT7C3R8_9MICO</name>
<gene>
    <name evidence="2" type="ORF">C7K25_00615</name>
</gene>
<reference evidence="2" key="2">
    <citation type="journal article" date="2022" name="Sci. Rep.">
        <title>In silico prediction of the enzymes involved in the degradation of the herbicide molinate by Gulosibacter molinativorax ON4T.</title>
        <authorList>
            <person name="Lopes A.R."/>
            <person name="Bunin E."/>
            <person name="Viana A.T."/>
            <person name="Froufe H."/>
            <person name="Munoz-Merida A."/>
            <person name="Pinho D."/>
            <person name="Figueiredo J."/>
            <person name="Barroso C."/>
            <person name="Vaz-Moreira I."/>
            <person name="Bellanger X."/>
            <person name="Egas C."/>
            <person name="Nunes O.C."/>
        </authorList>
    </citation>
    <scope>NUCLEOTIDE SEQUENCE</scope>
    <source>
        <strain evidence="2">ON4</strain>
    </source>
</reference>
<accession>A0ABT7C3R8</accession>
<feature type="transmembrane region" description="Helical" evidence="1">
    <location>
        <begin position="47"/>
        <end position="70"/>
    </location>
</feature>
<evidence type="ECO:0000313" key="2">
    <source>
        <dbReference type="EMBL" id="MDJ1369889.1"/>
    </source>
</evidence>
<dbReference type="Pfam" id="PF11209">
    <property type="entry name" value="LmeA"/>
    <property type="match status" value="1"/>
</dbReference>
<keyword evidence="3" id="KW-1185">Reference proteome</keyword>
<dbReference type="RefSeq" id="WP_026935586.1">
    <property type="nucleotide sequence ID" value="NZ_CP028426.1"/>
</dbReference>